<name>A0ABS8UML7_DATST</name>
<comment type="caution">
    <text evidence="3">The sequence shown here is derived from an EMBL/GenBank/DDBJ whole genome shotgun (WGS) entry which is preliminary data.</text>
</comment>
<evidence type="ECO:0000313" key="3">
    <source>
        <dbReference type="EMBL" id="MCD9559332.1"/>
    </source>
</evidence>
<evidence type="ECO:0000256" key="2">
    <source>
        <dbReference type="SAM" id="SignalP"/>
    </source>
</evidence>
<keyword evidence="4" id="KW-1185">Reference proteome</keyword>
<accession>A0ABS8UML7</accession>
<dbReference type="EMBL" id="JACEIK010002133">
    <property type="protein sequence ID" value="MCD9559332.1"/>
    <property type="molecule type" value="Genomic_DNA"/>
</dbReference>
<evidence type="ECO:0000256" key="1">
    <source>
        <dbReference type="SAM" id="MobiDB-lite"/>
    </source>
</evidence>
<evidence type="ECO:0000313" key="4">
    <source>
        <dbReference type="Proteomes" id="UP000823775"/>
    </source>
</evidence>
<reference evidence="3 4" key="1">
    <citation type="journal article" date="2021" name="BMC Genomics">
        <title>Datura genome reveals duplications of psychoactive alkaloid biosynthetic genes and high mutation rate following tissue culture.</title>
        <authorList>
            <person name="Rajewski A."/>
            <person name="Carter-House D."/>
            <person name="Stajich J."/>
            <person name="Litt A."/>
        </authorList>
    </citation>
    <scope>NUCLEOTIDE SEQUENCE [LARGE SCALE GENOMIC DNA]</scope>
    <source>
        <strain evidence="3">AR-01</strain>
    </source>
</reference>
<gene>
    <name evidence="3" type="ORF">HAX54_017232</name>
</gene>
<proteinExistence type="predicted"/>
<feature type="compositionally biased region" description="Basic residues" evidence="1">
    <location>
        <begin position="38"/>
        <end position="50"/>
    </location>
</feature>
<feature type="chain" id="PRO_5046740615" evidence="2">
    <location>
        <begin position="25"/>
        <end position="138"/>
    </location>
</feature>
<protein>
    <submittedName>
        <fullName evidence="3">Uncharacterized protein</fullName>
    </submittedName>
</protein>
<keyword evidence="2" id="KW-0732">Signal</keyword>
<organism evidence="3 4">
    <name type="scientific">Datura stramonium</name>
    <name type="common">Jimsonweed</name>
    <name type="synonym">Common thornapple</name>
    <dbReference type="NCBI Taxonomy" id="4076"/>
    <lineage>
        <taxon>Eukaryota</taxon>
        <taxon>Viridiplantae</taxon>
        <taxon>Streptophyta</taxon>
        <taxon>Embryophyta</taxon>
        <taxon>Tracheophyta</taxon>
        <taxon>Spermatophyta</taxon>
        <taxon>Magnoliopsida</taxon>
        <taxon>eudicotyledons</taxon>
        <taxon>Gunneridae</taxon>
        <taxon>Pentapetalae</taxon>
        <taxon>asterids</taxon>
        <taxon>lamiids</taxon>
        <taxon>Solanales</taxon>
        <taxon>Solanaceae</taxon>
        <taxon>Solanoideae</taxon>
        <taxon>Datureae</taxon>
        <taxon>Datura</taxon>
    </lineage>
</organism>
<sequence>MDSFMKVSLVLSLLFCVMMSATTSFMDKQQSSSSHGCGRGRHSNGGHGHGRYTQGNAKSFNGVPQRFILRPRLPSILCPPPISYPASYIPSQPSNATIYCQLYYQLNHTAHDCPSLNSKAFVSDINSNYSIYSPGDAF</sequence>
<feature type="region of interest" description="Disordered" evidence="1">
    <location>
        <begin position="30"/>
        <end position="57"/>
    </location>
</feature>
<dbReference type="Proteomes" id="UP000823775">
    <property type="component" value="Unassembled WGS sequence"/>
</dbReference>
<feature type="signal peptide" evidence="2">
    <location>
        <begin position="1"/>
        <end position="24"/>
    </location>
</feature>